<sequence>MASSCANPRSVGMASRAASASTWVNCAAIPTGGAGSASHGDRKLSSATAAWHCRSSACAQSSASPAGAVIGMSARPAVIREAIPAAALASLSSCDQAAISVAGGADAAVSSSFRNAAIDTVALPSAAIVRILKVSPRPSNNRVISIRSSASASRPARRVNRWPARLPLSTVEMYKGGSGRSVSVSYQL</sequence>
<dbReference type="AlphaFoldDB" id="A0A084XXL8"/>
<gene>
    <name evidence="1" type="ORF">CAPSK01_003329</name>
</gene>
<organism evidence="1 2">
    <name type="scientific">Candidatus Accumulibacter vicinus</name>
    <dbReference type="NCBI Taxonomy" id="2954382"/>
    <lineage>
        <taxon>Bacteria</taxon>
        <taxon>Pseudomonadati</taxon>
        <taxon>Pseudomonadota</taxon>
        <taxon>Betaproteobacteria</taxon>
        <taxon>Candidatus Accumulibacter</taxon>
    </lineage>
</organism>
<name>A0A084XXL8_9PROT</name>
<evidence type="ECO:0000313" key="2">
    <source>
        <dbReference type="Proteomes" id="UP000019812"/>
    </source>
</evidence>
<comment type="caution">
    <text evidence="1">The sequence shown here is derived from an EMBL/GenBank/DDBJ whole genome shotgun (WGS) entry which is preliminary data.</text>
</comment>
<proteinExistence type="predicted"/>
<reference evidence="1 2" key="1">
    <citation type="submission" date="2014-07" db="EMBL/GenBank/DDBJ databases">
        <title>Expanding our view of genomic diversity in Candidatus Accumulibacter clades.</title>
        <authorList>
            <person name="Skennerton C.T."/>
            <person name="Barr J.J."/>
            <person name="Slater F.R."/>
            <person name="Bond P.L."/>
            <person name="Tyson G.W."/>
        </authorList>
    </citation>
    <scope>NUCLEOTIDE SEQUENCE [LARGE SCALE GENOMIC DNA]</scope>
    <source>
        <strain evidence="2">SK-01</strain>
    </source>
</reference>
<dbReference type="EMBL" id="JDSS02000031">
    <property type="protein sequence ID" value="KFB67212.1"/>
    <property type="molecule type" value="Genomic_DNA"/>
</dbReference>
<accession>A0A084XXL8</accession>
<dbReference type="Proteomes" id="UP000019812">
    <property type="component" value="Unassembled WGS sequence"/>
</dbReference>
<evidence type="ECO:0000313" key="1">
    <source>
        <dbReference type="EMBL" id="KFB67212.1"/>
    </source>
</evidence>
<protein>
    <submittedName>
        <fullName evidence="1">Uncharacterized protein</fullName>
    </submittedName>
</protein>